<dbReference type="RefSeq" id="WP_087008485.1">
    <property type="nucleotide sequence ID" value="NZ_FWFF01000019.1"/>
</dbReference>
<feature type="transmembrane region" description="Helical" evidence="1">
    <location>
        <begin position="62"/>
        <end position="83"/>
    </location>
</feature>
<evidence type="ECO:0000256" key="1">
    <source>
        <dbReference type="SAM" id="Phobius"/>
    </source>
</evidence>
<evidence type="ECO:0000313" key="4">
    <source>
        <dbReference type="Proteomes" id="UP000196581"/>
    </source>
</evidence>
<proteinExistence type="predicted"/>
<evidence type="ECO:0000313" key="3">
    <source>
        <dbReference type="EMBL" id="SLM99947.1"/>
    </source>
</evidence>
<feature type="domain" description="DUF8171" evidence="2">
    <location>
        <begin position="31"/>
        <end position="297"/>
    </location>
</feature>
<feature type="transmembrane region" description="Helical" evidence="1">
    <location>
        <begin position="269"/>
        <end position="290"/>
    </location>
</feature>
<feature type="transmembrane region" description="Helical" evidence="1">
    <location>
        <begin position="30"/>
        <end position="50"/>
    </location>
</feature>
<reference evidence="4" key="1">
    <citation type="submission" date="2017-02" db="EMBL/GenBank/DDBJ databases">
        <authorList>
            <person name="Dridi B."/>
        </authorList>
    </citation>
    <scope>NUCLEOTIDE SEQUENCE [LARGE SCALE GENOMIC DNA]</scope>
    <source>
        <strain evidence="4">B Co 03.10</strain>
    </source>
</reference>
<organism evidence="3 4">
    <name type="scientific">Brevibacterium yomogidense</name>
    <dbReference type="NCBI Taxonomy" id="946573"/>
    <lineage>
        <taxon>Bacteria</taxon>
        <taxon>Bacillati</taxon>
        <taxon>Actinomycetota</taxon>
        <taxon>Actinomycetes</taxon>
        <taxon>Micrococcales</taxon>
        <taxon>Brevibacteriaceae</taxon>
        <taxon>Brevibacterium</taxon>
    </lineage>
</organism>
<dbReference type="EMBL" id="FWFF01000019">
    <property type="protein sequence ID" value="SLM99947.1"/>
    <property type="molecule type" value="Genomic_DNA"/>
</dbReference>
<feature type="transmembrane region" description="Helical" evidence="1">
    <location>
        <begin position="135"/>
        <end position="157"/>
    </location>
</feature>
<accession>A0A1X6XN29</accession>
<evidence type="ECO:0000259" key="2">
    <source>
        <dbReference type="Pfam" id="PF26509"/>
    </source>
</evidence>
<dbReference type="Pfam" id="PF26509">
    <property type="entry name" value="DUF8171"/>
    <property type="match status" value="1"/>
</dbReference>
<feature type="transmembrane region" description="Helical" evidence="1">
    <location>
        <begin position="103"/>
        <end position="123"/>
    </location>
</feature>
<keyword evidence="1" id="KW-0812">Transmembrane</keyword>
<gene>
    <name evidence="3" type="ORF">FM105_11930</name>
</gene>
<dbReference type="Proteomes" id="UP000196581">
    <property type="component" value="Unassembled WGS sequence"/>
</dbReference>
<name>A0A1X6XN29_9MICO</name>
<feature type="transmembrane region" description="Helical" evidence="1">
    <location>
        <begin position="232"/>
        <end position="249"/>
    </location>
</feature>
<keyword evidence="1" id="KW-0472">Membrane</keyword>
<feature type="transmembrane region" description="Helical" evidence="1">
    <location>
        <begin position="177"/>
        <end position="200"/>
    </location>
</feature>
<sequence>MSTTQYQRAGQLRGTGDGLNPYALTTPQKLMVFVLSMALFGLSNIILEIIPDVTIGPFDFSIAYFVFVPLTMAALFSPFWVALGAPLGEIIFTDLLMGDFSGLAEIEGFIQMFLAIFIAGSVIRNPRNRAQIALGALLIVFIDKLLSAAVDLSKVWIGVEDAEYVEGLPESMLLLEGVGFGIDLIISGFLFGILPALWLVPALHGRIEPLMGMRPRVAGEPIPGQGKSSGPFVGAVVLLAVASFFFAFLEAWDVSVGAWEPELLEQFGMGFLWVSVAAIVVLVAVALVLFRAAQKKDARTPTHTTGV</sequence>
<dbReference type="AlphaFoldDB" id="A0A1X6XN29"/>
<protein>
    <recommendedName>
        <fullName evidence="2">DUF8171 domain-containing protein</fullName>
    </recommendedName>
</protein>
<keyword evidence="4" id="KW-1185">Reference proteome</keyword>
<dbReference type="InterPro" id="IPR058484">
    <property type="entry name" value="DUF8171"/>
</dbReference>
<keyword evidence="1" id="KW-1133">Transmembrane helix</keyword>